<dbReference type="InterPro" id="IPR016181">
    <property type="entry name" value="Acyl_CoA_acyltransferase"/>
</dbReference>
<dbReference type="SUPFAM" id="SSF55729">
    <property type="entry name" value="Acyl-CoA N-acyltransferases (Nat)"/>
    <property type="match status" value="1"/>
</dbReference>
<dbReference type="CDD" id="cd06468">
    <property type="entry name" value="p23_CacyBP"/>
    <property type="match status" value="1"/>
</dbReference>
<dbReference type="PANTHER" id="PTHR13164:SF6">
    <property type="entry name" value="CS DOMAIN-CONTAINING PROTEIN"/>
    <property type="match status" value="1"/>
</dbReference>
<evidence type="ECO:0000259" key="3">
    <source>
        <dbReference type="PROSITE" id="PS51186"/>
    </source>
</evidence>
<gene>
    <name evidence="5" type="ORF">PGLA1383_LOCUS44588</name>
</gene>
<feature type="compositionally biased region" description="Low complexity" evidence="2">
    <location>
        <begin position="692"/>
        <end position="711"/>
    </location>
</feature>
<dbReference type="InterPro" id="IPR052289">
    <property type="entry name" value="Calcyclin-binding_UBL-bridge"/>
</dbReference>
<dbReference type="InterPro" id="IPR000182">
    <property type="entry name" value="GNAT_dom"/>
</dbReference>
<dbReference type="Gene3D" id="3.40.630.30">
    <property type="match status" value="1"/>
</dbReference>
<dbReference type="PROSITE" id="PS51186">
    <property type="entry name" value="GNAT"/>
    <property type="match status" value="1"/>
</dbReference>
<organism evidence="5 6">
    <name type="scientific">Polarella glacialis</name>
    <name type="common">Dinoflagellate</name>
    <dbReference type="NCBI Taxonomy" id="89957"/>
    <lineage>
        <taxon>Eukaryota</taxon>
        <taxon>Sar</taxon>
        <taxon>Alveolata</taxon>
        <taxon>Dinophyceae</taxon>
        <taxon>Suessiales</taxon>
        <taxon>Suessiaceae</taxon>
        <taxon>Polarella</taxon>
    </lineage>
</organism>
<dbReference type="GO" id="GO:0005634">
    <property type="term" value="C:nucleus"/>
    <property type="evidence" value="ECO:0007669"/>
    <property type="project" value="TreeGrafter"/>
</dbReference>
<dbReference type="PROSITE" id="PS51203">
    <property type="entry name" value="CS"/>
    <property type="match status" value="1"/>
</dbReference>
<dbReference type="GO" id="GO:0015631">
    <property type="term" value="F:tubulin binding"/>
    <property type="evidence" value="ECO:0007669"/>
    <property type="project" value="InterPro"/>
</dbReference>
<evidence type="ECO:0000256" key="2">
    <source>
        <dbReference type="SAM" id="MobiDB-lite"/>
    </source>
</evidence>
<sequence length="932" mass="103317">MDIGVSTSQEQRVLYCTPPSCREVLLCCKGAWLPALAIEMNTVKAVPTPPVAGASLPGTLLSGSQDLLCVGFALPVSLTKEEDAQLPQKDVLDDDFDVLKLEHDDDDPERVEEQEENERKLEARYKKLKDEKGLDSEETLNTFFALFDNCIQLYRLNKLSDYLEEVVPVCRKRNDKFTMKAIQALSFVRWKQSRFREALPLFHEMEATLGKSAALCENIAHTYNSLGDYEKAEDYFRQALRFIEQEAGFNKGNRGGVLLGLGIVRDRLGKHKEALPVCLKAYEFYKERANGAPASLQAKAGISCAKLHCKLGNLPKAETFIREAVHMYEVTCGETSPLTASAYHELGKCLWAQRKREDAQKALKRAYELEAMKDAWDLVTILEIHNILMDTHLKETVNIDRSKFADYFKTSDFVVSRVRTLTQDGNAAVYYKAAAELKSWGGKYREAKALFEEAIPLLAVEKSTDCSSLIGSCKDMMSFCDRNLEGKQDSPMNFELPESEKVGLNTGVHDGQGEEGPIIEELGDECEAAATSASSSQGVRQLQTDMLRPLVEGDADQASKLCSDSFLFDSVEDLKAHLQGAGADLCWAAEGCGRLSGFALCGCDGVFGQLLQLVVSGKHEPGSDTLGVKALLLERCQQACRERGLRGLRAAVDLGSDEDALFERLGWRASHRVYTFPGDDRPPKKGRTNFPGSSVESGASSSGHASASSSAPKIDPQLRRDGKDVGAYYQAWDKVNVEKALIVEDLVEEGLDPTVVPEDSRTLEDFGEVGAGLDVSTIISRIAWDQSDKFVSIYVPFDNASSIPEENVEVIFRPGGVLLVIRSGGKRHWYKVPNLCHEIDVAACKRTIKAEQVVIKLRKAESCISWSDLTDEKDKYQKKREFRIQHGDLKGATTEDLLADMYKNANDEDRAGLRDAMRVNREKRAADAEKAK</sequence>
<feature type="domain" description="N-acetyltransferase" evidence="3">
    <location>
        <begin position="545"/>
        <end position="688"/>
    </location>
</feature>
<dbReference type="Pfam" id="PF04969">
    <property type="entry name" value="CS"/>
    <property type="match status" value="1"/>
</dbReference>
<evidence type="ECO:0000313" key="6">
    <source>
        <dbReference type="Proteomes" id="UP000654075"/>
    </source>
</evidence>
<dbReference type="Gene3D" id="2.60.40.790">
    <property type="match status" value="1"/>
</dbReference>
<dbReference type="Gene3D" id="1.25.40.10">
    <property type="entry name" value="Tetratricopeptide repeat domain"/>
    <property type="match status" value="2"/>
</dbReference>
<feature type="domain" description="CS" evidence="4">
    <location>
        <begin position="777"/>
        <end position="870"/>
    </location>
</feature>
<comment type="caution">
    <text evidence="5">The sequence shown here is derived from an EMBL/GenBank/DDBJ whole genome shotgun (WGS) entry which is preliminary data.</text>
</comment>
<dbReference type="EMBL" id="CAJNNV010029282">
    <property type="protein sequence ID" value="CAE8627872.1"/>
    <property type="molecule type" value="Genomic_DNA"/>
</dbReference>
<feature type="repeat" description="TPR" evidence="1">
    <location>
        <begin position="213"/>
        <end position="246"/>
    </location>
</feature>
<dbReference type="AlphaFoldDB" id="A0A813GMP4"/>
<reference evidence="5" key="1">
    <citation type="submission" date="2021-02" db="EMBL/GenBank/DDBJ databases">
        <authorList>
            <person name="Dougan E. K."/>
            <person name="Rhodes N."/>
            <person name="Thang M."/>
            <person name="Chan C."/>
        </authorList>
    </citation>
    <scope>NUCLEOTIDE SEQUENCE</scope>
</reference>
<dbReference type="PANTHER" id="PTHR13164">
    <property type="entry name" value="CALICYLIN BINDING PROTEIN"/>
    <property type="match status" value="1"/>
</dbReference>
<dbReference type="PROSITE" id="PS50005">
    <property type="entry name" value="TPR"/>
    <property type="match status" value="1"/>
</dbReference>
<dbReference type="GO" id="GO:0044548">
    <property type="term" value="F:S100 protein binding"/>
    <property type="evidence" value="ECO:0007669"/>
    <property type="project" value="InterPro"/>
</dbReference>
<dbReference type="GO" id="GO:0016747">
    <property type="term" value="F:acyltransferase activity, transferring groups other than amino-acyl groups"/>
    <property type="evidence" value="ECO:0007669"/>
    <property type="project" value="InterPro"/>
</dbReference>
<dbReference type="InterPro" id="IPR019734">
    <property type="entry name" value="TPR_rpt"/>
</dbReference>
<evidence type="ECO:0000256" key="1">
    <source>
        <dbReference type="PROSITE-ProRule" id="PRU00339"/>
    </source>
</evidence>
<dbReference type="InterPro" id="IPR008978">
    <property type="entry name" value="HSP20-like_chaperone"/>
</dbReference>
<feature type="region of interest" description="Disordered" evidence="2">
    <location>
        <begin position="910"/>
        <end position="932"/>
    </location>
</feature>
<keyword evidence="1" id="KW-0802">TPR repeat</keyword>
<dbReference type="InterPro" id="IPR007052">
    <property type="entry name" value="CS_dom"/>
</dbReference>
<evidence type="ECO:0008006" key="7">
    <source>
        <dbReference type="Google" id="ProtNLM"/>
    </source>
</evidence>
<evidence type="ECO:0000313" key="5">
    <source>
        <dbReference type="EMBL" id="CAE8627872.1"/>
    </source>
</evidence>
<evidence type="ECO:0000259" key="4">
    <source>
        <dbReference type="PROSITE" id="PS51203"/>
    </source>
</evidence>
<dbReference type="SUPFAM" id="SSF48452">
    <property type="entry name" value="TPR-like"/>
    <property type="match status" value="1"/>
</dbReference>
<dbReference type="InterPro" id="IPR011990">
    <property type="entry name" value="TPR-like_helical_dom_sf"/>
</dbReference>
<dbReference type="Pfam" id="PF13424">
    <property type="entry name" value="TPR_12"/>
    <property type="match status" value="2"/>
</dbReference>
<feature type="region of interest" description="Disordered" evidence="2">
    <location>
        <begin position="676"/>
        <end position="719"/>
    </location>
</feature>
<name>A0A813GMP4_POLGL</name>
<keyword evidence="6" id="KW-1185">Reference proteome</keyword>
<dbReference type="OrthoDB" id="3191435at2759"/>
<dbReference type="GO" id="GO:0031625">
    <property type="term" value="F:ubiquitin protein ligase binding"/>
    <property type="evidence" value="ECO:0007669"/>
    <property type="project" value="InterPro"/>
</dbReference>
<proteinExistence type="predicted"/>
<dbReference type="InterPro" id="IPR037893">
    <property type="entry name" value="CS_CacyBP"/>
</dbReference>
<dbReference type="SUPFAM" id="SSF49764">
    <property type="entry name" value="HSP20-like chaperones"/>
    <property type="match status" value="1"/>
</dbReference>
<protein>
    <recommendedName>
        <fullName evidence="7">CS domain-containing protein</fullName>
    </recommendedName>
</protein>
<dbReference type="Proteomes" id="UP000654075">
    <property type="component" value="Unassembled WGS sequence"/>
</dbReference>
<dbReference type="SMART" id="SM00028">
    <property type="entry name" value="TPR"/>
    <property type="match status" value="5"/>
</dbReference>
<accession>A0A813GMP4</accession>